<evidence type="ECO:0000313" key="2">
    <source>
        <dbReference type="Proteomes" id="UP001157186"/>
    </source>
</evidence>
<name>A0ABQ6GRA4_9GAMM</name>
<comment type="caution">
    <text evidence="1">The sequence shown here is derived from an EMBL/GenBank/DDBJ whole genome shotgun (WGS) entry which is preliminary data.</text>
</comment>
<gene>
    <name evidence="1" type="ORF">tinsulaeT_18080</name>
</gene>
<reference evidence="1 2" key="1">
    <citation type="submission" date="2023-03" db="EMBL/GenBank/DDBJ databases">
        <title>Draft genome sequence of Thalassotalea insulae KCTC 62186T.</title>
        <authorList>
            <person name="Sawabe T."/>
        </authorList>
    </citation>
    <scope>NUCLEOTIDE SEQUENCE [LARGE SCALE GENOMIC DNA]</scope>
    <source>
        <strain evidence="1 2">KCTC 62186</strain>
    </source>
</reference>
<proteinExistence type="predicted"/>
<dbReference type="EMBL" id="BSST01000001">
    <property type="protein sequence ID" value="GLX78468.1"/>
    <property type="molecule type" value="Genomic_DNA"/>
</dbReference>
<protein>
    <submittedName>
        <fullName evidence="1">Uncharacterized protein</fullName>
    </submittedName>
</protein>
<organism evidence="1 2">
    <name type="scientific">Thalassotalea insulae</name>
    <dbReference type="NCBI Taxonomy" id="2056778"/>
    <lineage>
        <taxon>Bacteria</taxon>
        <taxon>Pseudomonadati</taxon>
        <taxon>Pseudomonadota</taxon>
        <taxon>Gammaproteobacteria</taxon>
        <taxon>Alteromonadales</taxon>
        <taxon>Colwelliaceae</taxon>
        <taxon>Thalassotalea</taxon>
    </lineage>
</organism>
<keyword evidence="2" id="KW-1185">Reference proteome</keyword>
<evidence type="ECO:0000313" key="1">
    <source>
        <dbReference type="EMBL" id="GLX78468.1"/>
    </source>
</evidence>
<accession>A0ABQ6GRA4</accession>
<dbReference type="Proteomes" id="UP001157186">
    <property type="component" value="Unassembled WGS sequence"/>
</dbReference>
<sequence length="52" mass="6354">MVLCRCGLYFDTKLAVLFKEVFVGFLSEFKMFWRSYSWLFHVKITVILPMRR</sequence>